<evidence type="ECO:0000313" key="2">
    <source>
        <dbReference type="EMBL" id="TCW54275.1"/>
    </source>
</evidence>
<comment type="caution">
    <text evidence="2">The sequence shown here is derived from an EMBL/GenBank/DDBJ whole genome shotgun (WGS) entry which is preliminary data.</text>
</comment>
<gene>
    <name evidence="2" type="ORF">EC910_109158</name>
</gene>
<keyword evidence="1" id="KW-1133">Transmembrane helix</keyword>
<dbReference type="AlphaFoldDB" id="A0A4R4BDB2"/>
<feature type="transmembrane region" description="Helical" evidence="1">
    <location>
        <begin position="54"/>
        <end position="76"/>
    </location>
</feature>
<name>A0A4R4BDB2_BACTU</name>
<organism evidence="2 3">
    <name type="scientific">Bacillus thuringiensis</name>
    <dbReference type="NCBI Taxonomy" id="1428"/>
    <lineage>
        <taxon>Bacteria</taxon>
        <taxon>Bacillati</taxon>
        <taxon>Bacillota</taxon>
        <taxon>Bacilli</taxon>
        <taxon>Bacillales</taxon>
        <taxon>Bacillaceae</taxon>
        <taxon>Bacillus</taxon>
        <taxon>Bacillus cereus group</taxon>
    </lineage>
</organism>
<evidence type="ECO:0000256" key="1">
    <source>
        <dbReference type="SAM" id="Phobius"/>
    </source>
</evidence>
<evidence type="ECO:0000313" key="3">
    <source>
        <dbReference type="Proteomes" id="UP000295285"/>
    </source>
</evidence>
<reference evidence="2 3" key="1">
    <citation type="submission" date="2019-03" db="EMBL/GenBank/DDBJ databases">
        <title>Above-ground endophytic microbial communities from plants in different locations in the United States.</title>
        <authorList>
            <person name="Frank C."/>
        </authorList>
    </citation>
    <scope>NUCLEOTIDE SEQUENCE [LARGE SCALE GENOMIC DNA]</scope>
    <source>
        <strain evidence="2 3">LP_2_YM</strain>
    </source>
</reference>
<dbReference type="Proteomes" id="UP000295285">
    <property type="component" value="Unassembled WGS sequence"/>
</dbReference>
<keyword evidence="1" id="KW-0812">Transmembrane</keyword>
<dbReference type="EMBL" id="SMDG01000009">
    <property type="protein sequence ID" value="TCW54275.1"/>
    <property type="molecule type" value="Genomic_DNA"/>
</dbReference>
<protein>
    <submittedName>
        <fullName evidence="2">Uncharacterized protein</fullName>
    </submittedName>
</protein>
<accession>A0A4R4BDB2</accession>
<sequence length="80" mass="8905">MQGEIRTEKNVSYVGKLILPVKASPHFKFLWIGQLLSTLGSSITMVSYCHRCEITIITLAILVLVTIGIALCVPSIRRFD</sequence>
<keyword evidence="1" id="KW-0472">Membrane</keyword>
<proteinExistence type="predicted"/>